<proteinExistence type="predicted"/>
<keyword evidence="1" id="KW-0472">Membrane</keyword>
<dbReference type="AlphaFoldDB" id="A0A9D4UVF4"/>
<accession>A0A9D4UVF4</accession>
<feature type="transmembrane region" description="Helical" evidence="1">
    <location>
        <begin position="20"/>
        <end position="41"/>
    </location>
</feature>
<keyword evidence="1" id="KW-1133">Transmembrane helix</keyword>
<name>A0A9D4UVF4_ADICA</name>
<evidence type="ECO:0000313" key="2">
    <source>
        <dbReference type="EMBL" id="KAI5074641.1"/>
    </source>
</evidence>
<evidence type="ECO:0000256" key="1">
    <source>
        <dbReference type="SAM" id="Phobius"/>
    </source>
</evidence>
<keyword evidence="3" id="KW-1185">Reference proteome</keyword>
<gene>
    <name evidence="2" type="ORF">GOP47_0010602</name>
</gene>
<dbReference type="EMBL" id="JABFUD020000010">
    <property type="protein sequence ID" value="KAI5074641.1"/>
    <property type="molecule type" value="Genomic_DNA"/>
</dbReference>
<organism evidence="2 3">
    <name type="scientific">Adiantum capillus-veneris</name>
    <name type="common">Maidenhair fern</name>
    <dbReference type="NCBI Taxonomy" id="13818"/>
    <lineage>
        <taxon>Eukaryota</taxon>
        <taxon>Viridiplantae</taxon>
        <taxon>Streptophyta</taxon>
        <taxon>Embryophyta</taxon>
        <taxon>Tracheophyta</taxon>
        <taxon>Polypodiopsida</taxon>
        <taxon>Polypodiidae</taxon>
        <taxon>Polypodiales</taxon>
        <taxon>Pteridineae</taxon>
        <taxon>Pteridaceae</taxon>
        <taxon>Vittarioideae</taxon>
        <taxon>Adiantum</taxon>
    </lineage>
</organism>
<reference evidence="2" key="1">
    <citation type="submission" date="2021-01" db="EMBL/GenBank/DDBJ databases">
        <title>Adiantum capillus-veneris genome.</title>
        <authorList>
            <person name="Fang Y."/>
            <person name="Liao Q."/>
        </authorList>
    </citation>
    <scope>NUCLEOTIDE SEQUENCE</scope>
    <source>
        <strain evidence="2">H3</strain>
        <tissue evidence="2">Leaf</tissue>
    </source>
</reference>
<keyword evidence="1" id="KW-0812">Transmembrane</keyword>
<sequence length="80" mass="9256">MSAFERFWILMCAYWSASPLSHFVGVEVFLPFTMACNRLVLIFNQFKILQHHAQVLRGDVTIYHILESHVEALKCLDGSK</sequence>
<evidence type="ECO:0000313" key="3">
    <source>
        <dbReference type="Proteomes" id="UP000886520"/>
    </source>
</evidence>
<protein>
    <submittedName>
        <fullName evidence="2">Uncharacterized protein</fullName>
    </submittedName>
</protein>
<dbReference type="Proteomes" id="UP000886520">
    <property type="component" value="Chromosome 10"/>
</dbReference>
<comment type="caution">
    <text evidence="2">The sequence shown here is derived from an EMBL/GenBank/DDBJ whole genome shotgun (WGS) entry which is preliminary data.</text>
</comment>